<feature type="chain" id="PRO_5039639100" evidence="1">
    <location>
        <begin position="24"/>
        <end position="242"/>
    </location>
</feature>
<gene>
    <name evidence="2" type="ORF">SAMN05421811_102109</name>
</gene>
<organism evidence="2 3">
    <name type="scientific">Nonomuraea wenchangensis</name>
    <dbReference type="NCBI Taxonomy" id="568860"/>
    <lineage>
        <taxon>Bacteria</taxon>
        <taxon>Bacillati</taxon>
        <taxon>Actinomycetota</taxon>
        <taxon>Actinomycetes</taxon>
        <taxon>Streptosporangiales</taxon>
        <taxon>Streptosporangiaceae</taxon>
        <taxon>Nonomuraea</taxon>
    </lineage>
</organism>
<dbReference type="EMBL" id="FOHX01000002">
    <property type="protein sequence ID" value="SET12086.1"/>
    <property type="molecule type" value="Genomic_DNA"/>
</dbReference>
<evidence type="ECO:0000313" key="3">
    <source>
        <dbReference type="Proteomes" id="UP000199361"/>
    </source>
</evidence>
<reference evidence="2 3" key="1">
    <citation type="submission" date="2016-10" db="EMBL/GenBank/DDBJ databases">
        <authorList>
            <person name="de Groot N.N."/>
        </authorList>
    </citation>
    <scope>NUCLEOTIDE SEQUENCE [LARGE SCALE GENOMIC DNA]</scope>
    <source>
        <strain evidence="2 3">CGMCC 4.5598</strain>
    </source>
</reference>
<sequence length="242" mass="25802">MTARSWPAVVCGVALVVSASACGGEPAEPRDNCGVVVDTTRYADYPTAKELIDQHLVAFGKTCGWAAFAAVTGNSVGTPCQRPSLRLVATADENPKDNPRVARLVRERRLGEFYQHAVSLLTKCEDPASGSDVLGGLRVIGQRLRDAPDRTAPSKIIIFSDLMNNKGALPLQKGGMASAGVREAKVRELRDADLLPELAGRPTITVHGFNLLSEKEGDRVSQLEQVWRAIFAAAGAGQVSLL</sequence>
<dbReference type="PROSITE" id="PS51257">
    <property type="entry name" value="PROKAR_LIPOPROTEIN"/>
    <property type="match status" value="1"/>
</dbReference>
<name>A0A1I0BYA9_9ACTN</name>
<evidence type="ECO:0000313" key="2">
    <source>
        <dbReference type="EMBL" id="SET12086.1"/>
    </source>
</evidence>
<proteinExistence type="predicted"/>
<keyword evidence="3" id="KW-1185">Reference proteome</keyword>
<dbReference type="RefSeq" id="WP_091077456.1">
    <property type="nucleotide sequence ID" value="NZ_FOHX01000002.1"/>
</dbReference>
<dbReference type="Proteomes" id="UP000199361">
    <property type="component" value="Unassembled WGS sequence"/>
</dbReference>
<dbReference type="STRING" id="568860.SAMN05421811_102109"/>
<dbReference type="AlphaFoldDB" id="A0A1I0BYA9"/>
<dbReference type="OrthoDB" id="3532900at2"/>
<evidence type="ECO:0000256" key="1">
    <source>
        <dbReference type="SAM" id="SignalP"/>
    </source>
</evidence>
<protein>
    <submittedName>
        <fullName evidence="2">Uncharacterized protein</fullName>
    </submittedName>
</protein>
<accession>A0A1I0BYA9</accession>
<keyword evidence="1" id="KW-0732">Signal</keyword>
<feature type="signal peptide" evidence="1">
    <location>
        <begin position="1"/>
        <end position="23"/>
    </location>
</feature>